<dbReference type="RefSeq" id="WP_159904288.1">
    <property type="nucleotide sequence ID" value="NZ_BAABFX010000013.1"/>
</dbReference>
<comment type="similarity">
    <text evidence="2">Belongs to the monovalent cation:proton antiporter 2 (CPA2) transporter (TC 2.A.37) family.</text>
</comment>
<evidence type="ECO:0000256" key="3">
    <source>
        <dbReference type="ARBA" id="ARBA00022448"/>
    </source>
</evidence>
<feature type="transmembrane region" description="Helical" evidence="7">
    <location>
        <begin position="178"/>
        <end position="195"/>
    </location>
</feature>
<feature type="transmembrane region" description="Helical" evidence="7">
    <location>
        <begin position="281"/>
        <end position="305"/>
    </location>
</feature>
<evidence type="ECO:0000313" key="10">
    <source>
        <dbReference type="Proteomes" id="UP001500390"/>
    </source>
</evidence>
<feature type="transmembrane region" description="Helical" evidence="7">
    <location>
        <begin position="312"/>
        <end position="331"/>
    </location>
</feature>
<sequence length="536" mass="56654">MTPDAAIVLTAAFAAGLVARVLRLPPLLGFLAAGFALAGADAVGSGADLGRPPVIDLLADLGVTLLLFAVGLHLDVRRLLRREVWLTTGVHSLLMVGIGVGFLTALSALGVAEASGLDLRALALIALALSFSSTVFVVKVLDERNESRSRYGQIAIGVLVVQDVFAVVFVAVSHGSPPSPWAFGLLLLIPARRVIVALWERAGRAELQVLFGVLMAFVPGYALFDALGLKGDLGALAMGMLLAGAARSDDLAKSIFGVKELLLVAFFLSIGLHGVPDLQQVLTAALLLLLLPVQTLAYVVLLSMLRMRRRTAVLTALVLANSSEFALVVMATAQDAGLVTERWVTTTAVTVALSFVLSSAVNARAEQISDAIERRWPDPDPESLDEAERPIPLHDVDALVLGMGRVGSAAHRRLTERGLRVLGIEHDEERVARLRARGVEVVLADATDSSLWRRLVAVRTLRTVVLAMPFHEANLATIEVVRARSFTGTVAAVARYDDEVTELHANGADTVLHVYSGSGVALADAALGGSDEPPAP</sequence>
<gene>
    <name evidence="9" type="ORF">GCM10023153_07460</name>
</gene>
<protein>
    <submittedName>
        <fullName evidence="9">Cation:proton antiporter</fullName>
    </submittedName>
</protein>
<evidence type="ECO:0000256" key="2">
    <source>
        <dbReference type="ARBA" id="ARBA00005551"/>
    </source>
</evidence>
<reference evidence="10" key="1">
    <citation type="journal article" date="2019" name="Int. J. Syst. Evol. Microbiol.">
        <title>The Global Catalogue of Microorganisms (GCM) 10K type strain sequencing project: providing services to taxonomists for standard genome sequencing and annotation.</title>
        <authorList>
            <consortium name="The Broad Institute Genomics Platform"/>
            <consortium name="The Broad Institute Genome Sequencing Center for Infectious Disease"/>
            <person name="Wu L."/>
            <person name="Ma J."/>
        </authorList>
    </citation>
    <scope>NUCLEOTIDE SEQUENCE [LARGE SCALE GENOMIC DNA]</scope>
    <source>
        <strain evidence="10">JCM 17738</strain>
    </source>
</reference>
<feature type="transmembrane region" description="Helical" evidence="7">
    <location>
        <begin position="153"/>
        <end position="172"/>
    </location>
</feature>
<evidence type="ECO:0000256" key="7">
    <source>
        <dbReference type="SAM" id="Phobius"/>
    </source>
</evidence>
<evidence type="ECO:0000256" key="5">
    <source>
        <dbReference type="ARBA" id="ARBA00022989"/>
    </source>
</evidence>
<comment type="caution">
    <text evidence="9">The sequence shown here is derived from an EMBL/GenBank/DDBJ whole genome shotgun (WGS) entry which is preliminary data.</text>
</comment>
<dbReference type="PANTHER" id="PTHR42751:SF1">
    <property type="entry name" value="CATION_PROTON ANTIPORTER YBAL-RELATED"/>
    <property type="match status" value="1"/>
</dbReference>
<keyword evidence="3" id="KW-0813">Transport</keyword>
<accession>A0ABP8JGG6</accession>
<dbReference type="Gene3D" id="3.40.50.720">
    <property type="entry name" value="NAD(P)-binding Rossmann-like Domain"/>
    <property type="match status" value="1"/>
</dbReference>
<dbReference type="InterPro" id="IPR036291">
    <property type="entry name" value="NAD(P)-bd_dom_sf"/>
</dbReference>
<feature type="transmembrane region" description="Helical" evidence="7">
    <location>
        <begin position="84"/>
        <end position="109"/>
    </location>
</feature>
<evidence type="ECO:0000313" key="9">
    <source>
        <dbReference type="EMBL" id="GAA4390426.1"/>
    </source>
</evidence>
<keyword evidence="10" id="KW-1185">Reference proteome</keyword>
<keyword evidence="6 7" id="KW-0472">Membrane</keyword>
<feature type="transmembrane region" description="Helical" evidence="7">
    <location>
        <begin position="343"/>
        <end position="365"/>
    </location>
</feature>
<feature type="transmembrane region" description="Helical" evidence="7">
    <location>
        <begin position="207"/>
        <end position="224"/>
    </location>
</feature>
<dbReference type="InterPro" id="IPR003148">
    <property type="entry name" value="RCK_N"/>
</dbReference>
<name>A0ABP8JGG6_9MICO</name>
<dbReference type="SUPFAM" id="SSF51735">
    <property type="entry name" value="NAD(P)-binding Rossmann-fold domains"/>
    <property type="match status" value="1"/>
</dbReference>
<comment type="subcellular location">
    <subcellularLocation>
        <location evidence="1">Membrane</location>
        <topology evidence="1">Multi-pass membrane protein</topology>
    </subcellularLocation>
</comment>
<dbReference type="PROSITE" id="PS51201">
    <property type="entry name" value="RCK_N"/>
    <property type="match status" value="1"/>
</dbReference>
<dbReference type="PANTHER" id="PTHR42751">
    <property type="entry name" value="SODIUM/HYDROGEN EXCHANGER FAMILY/TRKA DOMAIN PROTEIN"/>
    <property type="match status" value="1"/>
</dbReference>
<evidence type="ECO:0000256" key="1">
    <source>
        <dbReference type="ARBA" id="ARBA00004141"/>
    </source>
</evidence>
<dbReference type="Proteomes" id="UP001500390">
    <property type="component" value="Unassembled WGS sequence"/>
</dbReference>
<dbReference type="InterPro" id="IPR006153">
    <property type="entry name" value="Cation/H_exchanger_TM"/>
</dbReference>
<feature type="transmembrane region" description="Helical" evidence="7">
    <location>
        <begin position="121"/>
        <end position="141"/>
    </location>
</feature>
<feature type="domain" description="RCK N-terminal" evidence="8">
    <location>
        <begin position="395"/>
        <end position="512"/>
    </location>
</feature>
<evidence type="ECO:0000256" key="6">
    <source>
        <dbReference type="ARBA" id="ARBA00023136"/>
    </source>
</evidence>
<dbReference type="Gene3D" id="1.20.1530.20">
    <property type="match status" value="1"/>
</dbReference>
<evidence type="ECO:0000256" key="4">
    <source>
        <dbReference type="ARBA" id="ARBA00022692"/>
    </source>
</evidence>
<keyword evidence="5 7" id="KW-1133">Transmembrane helix</keyword>
<dbReference type="Pfam" id="PF00999">
    <property type="entry name" value="Na_H_Exchanger"/>
    <property type="match status" value="1"/>
</dbReference>
<proteinExistence type="inferred from homology"/>
<keyword evidence="4 7" id="KW-0812">Transmembrane</keyword>
<organism evidence="9 10">
    <name type="scientific">Ornithinibacter aureus</name>
    <dbReference type="NCBI Taxonomy" id="622664"/>
    <lineage>
        <taxon>Bacteria</taxon>
        <taxon>Bacillati</taxon>
        <taxon>Actinomycetota</taxon>
        <taxon>Actinomycetes</taxon>
        <taxon>Micrococcales</taxon>
        <taxon>Intrasporangiaceae</taxon>
        <taxon>Ornithinibacter</taxon>
    </lineage>
</organism>
<dbReference type="EMBL" id="BAABFX010000013">
    <property type="protein sequence ID" value="GAA4390426.1"/>
    <property type="molecule type" value="Genomic_DNA"/>
</dbReference>
<dbReference type="InterPro" id="IPR038770">
    <property type="entry name" value="Na+/solute_symporter_sf"/>
</dbReference>
<feature type="transmembrane region" description="Helical" evidence="7">
    <location>
        <begin position="54"/>
        <end position="72"/>
    </location>
</feature>
<evidence type="ECO:0000259" key="8">
    <source>
        <dbReference type="PROSITE" id="PS51201"/>
    </source>
</evidence>
<dbReference type="Pfam" id="PF02254">
    <property type="entry name" value="TrkA_N"/>
    <property type="match status" value="1"/>
</dbReference>